<feature type="compositionally biased region" description="Basic and acidic residues" evidence="1">
    <location>
        <begin position="222"/>
        <end position="233"/>
    </location>
</feature>
<reference evidence="2" key="1">
    <citation type="submission" date="2020-08" db="EMBL/GenBank/DDBJ databases">
        <title>Multicomponent nature underlies the extraordinary mechanical properties of spider dragline silk.</title>
        <authorList>
            <person name="Kono N."/>
            <person name="Nakamura H."/>
            <person name="Mori M."/>
            <person name="Yoshida Y."/>
            <person name="Ohtoshi R."/>
            <person name="Malay A.D."/>
            <person name="Moran D.A.P."/>
            <person name="Tomita M."/>
            <person name="Numata K."/>
            <person name="Arakawa K."/>
        </authorList>
    </citation>
    <scope>NUCLEOTIDE SEQUENCE</scope>
</reference>
<keyword evidence="3" id="KW-1185">Reference proteome</keyword>
<protein>
    <submittedName>
        <fullName evidence="2">Uncharacterized protein</fullName>
    </submittedName>
</protein>
<dbReference type="Proteomes" id="UP000887159">
    <property type="component" value="Unassembled WGS sequence"/>
</dbReference>
<name>A0A8X6SD25_TRICX</name>
<feature type="compositionally biased region" description="Basic and acidic residues" evidence="1">
    <location>
        <begin position="92"/>
        <end position="128"/>
    </location>
</feature>
<gene>
    <name evidence="2" type="ORF">TNCV_4662211</name>
</gene>
<evidence type="ECO:0000256" key="1">
    <source>
        <dbReference type="SAM" id="MobiDB-lite"/>
    </source>
</evidence>
<organism evidence="2 3">
    <name type="scientific">Trichonephila clavipes</name>
    <name type="common">Golden silk orbweaver</name>
    <name type="synonym">Nephila clavipes</name>
    <dbReference type="NCBI Taxonomy" id="2585209"/>
    <lineage>
        <taxon>Eukaryota</taxon>
        <taxon>Metazoa</taxon>
        <taxon>Ecdysozoa</taxon>
        <taxon>Arthropoda</taxon>
        <taxon>Chelicerata</taxon>
        <taxon>Arachnida</taxon>
        <taxon>Araneae</taxon>
        <taxon>Araneomorphae</taxon>
        <taxon>Entelegynae</taxon>
        <taxon>Araneoidea</taxon>
        <taxon>Nephilidae</taxon>
        <taxon>Trichonephila</taxon>
    </lineage>
</organism>
<dbReference type="EMBL" id="BMAU01021284">
    <property type="protein sequence ID" value="GFY09030.1"/>
    <property type="molecule type" value="Genomic_DNA"/>
</dbReference>
<comment type="caution">
    <text evidence="2">The sequence shown here is derived from an EMBL/GenBank/DDBJ whole genome shotgun (WGS) entry which is preliminary data.</text>
</comment>
<dbReference type="AlphaFoldDB" id="A0A8X6SD25"/>
<feature type="region of interest" description="Disordered" evidence="1">
    <location>
        <begin position="56"/>
        <end position="128"/>
    </location>
</feature>
<evidence type="ECO:0000313" key="2">
    <source>
        <dbReference type="EMBL" id="GFY09030.1"/>
    </source>
</evidence>
<evidence type="ECO:0000313" key="3">
    <source>
        <dbReference type="Proteomes" id="UP000887159"/>
    </source>
</evidence>
<proteinExistence type="predicted"/>
<sequence length="233" mass="26772">MAFLGKGSKVDLQVMAMEMGVEDVRGLSRNEKGKIGLDEIRNSIVCEVQTFEDDSCPDIEGSIDAGNIENEAEEEDGRRKKNEQKNSFGSRNEIEERKMACVEEQMRHVQEERKTSMKDEQKCLPGERCKRMNEQNQLLNEEQEKLSDEDMEVPQSIEKVLVFKGEQVQTRSADQYTVAQSVAVEKEKEETSVDVIKDKGDLNLVFHSKERMNFDEDEVEEEKPNCLKENAKK</sequence>
<accession>A0A8X6SD25</accession>
<feature type="region of interest" description="Disordered" evidence="1">
    <location>
        <begin position="214"/>
        <end position="233"/>
    </location>
</feature>